<comment type="caution">
    <text evidence="9">The sequence shown here is derived from an EMBL/GenBank/DDBJ whole genome shotgun (WGS) entry which is preliminary data.</text>
</comment>
<feature type="transmembrane region" description="Helical" evidence="7">
    <location>
        <begin position="88"/>
        <end position="105"/>
    </location>
</feature>
<keyword evidence="6 7" id="KW-0472">Membrane</keyword>
<protein>
    <submittedName>
        <fullName evidence="9">MFS transporter</fullName>
    </submittedName>
</protein>
<feature type="transmembrane region" description="Helical" evidence="7">
    <location>
        <begin position="353"/>
        <end position="373"/>
    </location>
</feature>
<evidence type="ECO:0000313" key="9">
    <source>
        <dbReference type="EMBL" id="GAA1797802.1"/>
    </source>
</evidence>
<keyword evidence="3" id="KW-1003">Cell membrane</keyword>
<feature type="transmembrane region" description="Helical" evidence="7">
    <location>
        <begin position="313"/>
        <end position="332"/>
    </location>
</feature>
<dbReference type="Pfam" id="PF07690">
    <property type="entry name" value="MFS_1"/>
    <property type="match status" value="2"/>
</dbReference>
<feature type="transmembrane region" description="Helical" evidence="7">
    <location>
        <begin position="379"/>
        <end position="400"/>
    </location>
</feature>
<dbReference type="InterPro" id="IPR020846">
    <property type="entry name" value="MFS_dom"/>
</dbReference>
<evidence type="ECO:0000256" key="7">
    <source>
        <dbReference type="SAM" id="Phobius"/>
    </source>
</evidence>
<dbReference type="InterPro" id="IPR011701">
    <property type="entry name" value="MFS"/>
</dbReference>
<evidence type="ECO:0000256" key="6">
    <source>
        <dbReference type="ARBA" id="ARBA00023136"/>
    </source>
</evidence>
<proteinExistence type="predicted"/>
<dbReference type="InterPro" id="IPR036259">
    <property type="entry name" value="MFS_trans_sf"/>
</dbReference>
<name>A0ABN2LSS3_9MICO</name>
<accession>A0ABN2LSS3</accession>
<feature type="transmembrane region" description="Helical" evidence="7">
    <location>
        <begin position="287"/>
        <end position="307"/>
    </location>
</feature>
<feature type="transmembrane region" description="Helical" evidence="7">
    <location>
        <begin position="111"/>
        <end position="129"/>
    </location>
</feature>
<organism evidence="9 10">
    <name type="scientific">Nostocoides veronense</name>
    <dbReference type="NCBI Taxonomy" id="330836"/>
    <lineage>
        <taxon>Bacteria</taxon>
        <taxon>Bacillati</taxon>
        <taxon>Actinomycetota</taxon>
        <taxon>Actinomycetes</taxon>
        <taxon>Micrococcales</taxon>
        <taxon>Intrasporangiaceae</taxon>
        <taxon>Nostocoides</taxon>
    </lineage>
</organism>
<evidence type="ECO:0000259" key="8">
    <source>
        <dbReference type="PROSITE" id="PS50850"/>
    </source>
</evidence>
<evidence type="ECO:0000313" key="10">
    <source>
        <dbReference type="Proteomes" id="UP001499938"/>
    </source>
</evidence>
<dbReference type="EMBL" id="BAAAPO010000036">
    <property type="protein sequence ID" value="GAA1797802.1"/>
    <property type="molecule type" value="Genomic_DNA"/>
</dbReference>
<evidence type="ECO:0000256" key="1">
    <source>
        <dbReference type="ARBA" id="ARBA00004651"/>
    </source>
</evidence>
<dbReference type="RefSeq" id="WP_344085096.1">
    <property type="nucleotide sequence ID" value="NZ_BAAAPO010000036.1"/>
</dbReference>
<keyword evidence="2" id="KW-0813">Transport</keyword>
<feature type="domain" description="Major facilitator superfamily (MFS) profile" evidence="8">
    <location>
        <begin position="22"/>
        <end position="402"/>
    </location>
</feature>
<keyword evidence="5 7" id="KW-1133">Transmembrane helix</keyword>
<dbReference type="CDD" id="cd17325">
    <property type="entry name" value="MFS_MdtG_SLC18_like"/>
    <property type="match status" value="1"/>
</dbReference>
<gene>
    <name evidence="9" type="ORF">GCM10009811_22370</name>
</gene>
<dbReference type="InterPro" id="IPR001958">
    <property type="entry name" value="Tet-R_TetA/multi-R_MdtG-like"/>
</dbReference>
<feature type="transmembrane region" description="Helical" evidence="7">
    <location>
        <begin position="256"/>
        <end position="275"/>
    </location>
</feature>
<dbReference type="InterPro" id="IPR050171">
    <property type="entry name" value="MFS_Transporters"/>
</dbReference>
<sequence>MSGPAGVGGPHTTAGEFRLRSVAISAYGPTVLEAMGYGAAIPIVPLLARELGASVGQAALVGALLGVGQVTTSLPAGALISRVGERRAMVAASAVGAAVALLGAWSPHLIVLAAATLITGMTWSVFLLARQGFMIDAVPSHLRARALSSLGGSHRVGMFLGPLLAVPLISTFGPRVAFIFSAVMSILALGLVLQVEDLGVDERRAGLADPASVRAVLWGHRHTLATLGLGVTAINGLRALRMSIVPLWGDHVGLSAAQISLIFAVSSLVEIGLFYPAGAVMDRLGRAWVAVPTAVLLGLGLVLLPLTHDFGQVLAVTVLMAVGNGLGSGIVITLGADTAPRIHRAKYLGGWRLFGDIGMSGGPLTAGGLIAIVGLAPAIVVVGAAGMVASGWIGWWVAALDRSRRVNERMPG</sequence>
<dbReference type="PRINTS" id="PR01035">
    <property type="entry name" value="TCRTETA"/>
</dbReference>
<feature type="transmembrane region" description="Helical" evidence="7">
    <location>
        <begin position="176"/>
        <end position="195"/>
    </location>
</feature>
<reference evidence="9 10" key="1">
    <citation type="journal article" date="2019" name="Int. J. Syst. Evol. Microbiol.">
        <title>The Global Catalogue of Microorganisms (GCM) 10K type strain sequencing project: providing services to taxonomists for standard genome sequencing and annotation.</title>
        <authorList>
            <consortium name="The Broad Institute Genomics Platform"/>
            <consortium name="The Broad Institute Genome Sequencing Center for Infectious Disease"/>
            <person name="Wu L."/>
            <person name="Ma J."/>
        </authorList>
    </citation>
    <scope>NUCLEOTIDE SEQUENCE [LARGE SCALE GENOMIC DNA]</scope>
    <source>
        <strain evidence="9 10">JCM 15592</strain>
    </source>
</reference>
<evidence type="ECO:0000256" key="5">
    <source>
        <dbReference type="ARBA" id="ARBA00022989"/>
    </source>
</evidence>
<comment type="subcellular location">
    <subcellularLocation>
        <location evidence="1">Cell membrane</location>
        <topology evidence="1">Multi-pass membrane protein</topology>
    </subcellularLocation>
</comment>
<dbReference type="PANTHER" id="PTHR23517">
    <property type="entry name" value="RESISTANCE PROTEIN MDTM, PUTATIVE-RELATED-RELATED"/>
    <property type="match status" value="1"/>
</dbReference>
<dbReference type="PROSITE" id="PS50850">
    <property type="entry name" value="MFS"/>
    <property type="match status" value="1"/>
</dbReference>
<evidence type="ECO:0000256" key="3">
    <source>
        <dbReference type="ARBA" id="ARBA00022475"/>
    </source>
</evidence>
<keyword evidence="4 7" id="KW-0812">Transmembrane</keyword>
<feature type="transmembrane region" description="Helical" evidence="7">
    <location>
        <begin position="150"/>
        <end position="170"/>
    </location>
</feature>
<dbReference type="Proteomes" id="UP001499938">
    <property type="component" value="Unassembled WGS sequence"/>
</dbReference>
<keyword evidence="10" id="KW-1185">Reference proteome</keyword>
<dbReference type="SUPFAM" id="SSF103473">
    <property type="entry name" value="MFS general substrate transporter"/>
    <property type="match status" value="1"/>
</dbReference>
<evidence type="ECO:0000256" key="2">
    <source>
        <dbReference type="ARBA" id="ARBA00022448"/>
    </source>
</evidence>
<dbReference type="Gene3D" id="1.20.1250.20">
    <property type="entry name" value="MFS general substrate transporter like domains"/>
    <property type="match status" value="2"/>
</dbReference>
<evidence type="ECO:0000256" key="4">
    <source>
        <dbReference type="ARBA" id="ARBA00022692"/>
    </source>
</evidence>
<feature type="transmembrane region" description="Helical" evidence="7">
    <location>
        <begin position="224"/>
        <end position="244"/>
    </location>
</feature>
<dbReference type="PANTHER" id="PTHR23517:SF3">
    <property type="entry name" value="INTEGRAL MEMBRANE TRANSPORT PROTEIN"/>
    <property type="match status" value="1"/>
</dbReference>